<organism evidence="1 2">
    <name type="scientific">Synaphobranchus kaupii</name>
    <name type="common">Kaup's arrowtooth eel</name>
    <dbReference type="NCBI Taxonomy" id="118154"/>
    <lineage>
        <taxon>Eukaryota</taxon>
        <taxon>Metazoa</taxon>
        <taxon>Chordata</taxon>
        <taxon>Craniata</taxon>
        <taxon>Vertebrata</taxon>
        <taxon>Euteleostomi</taxon>
        <taxon>Actinopterygii</taxon>
        <taxon>Neopterygii</taxon>
        <taxon>Teleostei</taxon>
        <taxon>Anguilliformes</taxon>
        <taxon>Synaphobranchidae</taxon>
        <taxon>Synaphobranchus</taxon>
    </lineage>
</organism>
<keyword evidence="2" id="KW-1185">Reference proteome</keyword>
<dbReference type="EMBL" id="JAINUF010000012">
    <property type="protein sequence ID" value="KAJ8346269.1"/>
    <property type="molecule type" value="Genomic_DNA"/>
</dbReference>
<protein>
    <submittedName>
        <fullName evidence="1">Uncharacterized protein</fullName>
    </submittedName>
</protein>
<proteinExistence type="predicted"/>
<dbReference type="Proteomes" id="UP001152622">
    <property type="component" value="Chromosome 12"/>
</dbReference>
<dbReference type="AlphaFoldDB" id="A0A9Q1EWC1"/>
<evidence type="ECO:0000313" key="2">
    <source>
        <dbReference type="Proteomes" id="UP001152622"/>
    </source>
</evidence>
<name>A0A9Q1EWC1_SYNKA</name>
<gene>
    <name evidence="1" type="ORF">SKAU_G00304620</name>
</gene>
<comment type="caution">
    <text evidence="1">The sequence shown here is derived from an EMBL/GenBank/DDBJ whole genome shotgun (WGS) entry which is preliminary data.</text>
</comment>
<evidence type="ECO:0000313" key="1">
    <source>
        <dbReference type="EMBL" id="KAJ8346269.1"/>
    </source>
</evidence>
<sequence length="87" mass="9168">MVKVGFFHPECCQLSTGHSKDGGQGHIKWTGLGRDRTLAGAVIELDICGNENLRRKTMVSASGAEAAEARSADRAGLANSQVKAKEA</sequence>
<accession>A0A9Q1EWC1</accession>
<reference evidence="1" key="1">
    <citation type="journal article" date="2023" name="Science">
        <title>Genome structures resolve the early diversification of teleost fishes.</title>
        <authorList>
            <person name="Parey E."/>
            <person name="Louis A."/>
            <person name="Montfort J."/>
            <person name="Bouchez O."/>
            <person name="Roques C."/>
            <person name="Iampietro C."/>
            <person name="Lluch J."/>
            <person name="Castinel A."/>
            <person name="Donnadieu C."/>
            <person name="Desvignes T."/>
            <person name="Floi Bucao C."/>
            <person name="Jouanno E."/>
            <person name="Wen M."/>
            <person name="Mejri S."/>
            <person name="Dirks R."/>
            <person name="Jansen H."/>
            <person name="Henkel C."/>
            <person name="Chen W.J."/>
            <person name="Zahm M."/>
            <person name="Cabau C."/>
            <person name="Klopp C."/>
            <person name="Thompson A.W."/>
            <person name="Robinson-Rechavi M."/>
            <person name="Braasch I."/>
            <person name="Lecointre G."/>
            <person name="Bobe J."/>
            <person name="Postlethwait J.H."/>
            <person name="Berthelot C."/>
            <person name="Roest Crollius H."/>
            <person name="Guiguen Y."/>
        </authorList>
    </citation>
    <scope>NUCLEOTIDE SEQUENCE</scope>
    <source>
        <strain evidence="1">WJC10195</strain>
    </source>
</reference>